<comment type="caution">
    <text evidence="3">The sequence shown here is derived from an EMBL/GenBank/DDBJ whole genome shotgun (WGS) entry which is preliminary data.</text>
</comment>
<dbReference type="Pfam" id="PF07331">
    <property type="entry name" value="TctB"/>
    <property type="match status" value="1"/>
</dbReference>
<gene>
    <name evidence="3" type="ORF">DESAMIL20_859</name>
</gene>
<keyword evidence="1" id="KW-0472">Membrane</keyword>
<feature type="transmembrane region" description="Helical" evidence="1">
    <location>
        <begin position="67"/>
        <end position="87"/>
    </location>
</feature>
<evidence type="ECO:0000313" key="3">
    <source>
        <dbReference type="EMBL" id="OSS41306.1"/>
    </source>
</evidence>
<feature type="domain" description="DUF1468" evidence="2">
    <location>
        <begin position="6"/>
        <end position="146"/>
    </location>
</feature>
<name>A0A1X4XUT6_9BACT</name>
<evidence type="ECO:0000256" key="1">
    <source>
        <dbReference type="SAM" id="Phobius"/>
    </source>
</evidence>
<keyword evidence="1" id="KW-1133">Transmembrane helix</keyword>
<dbReference type="AlphaFoldDB" id="A0A1X4XUT6"/>
<reference evidence="3 4" key="1">
    <citation type="journal article" date="2017" name="Front. Microbiol.">
        <title>Genome Sequence of Desulfurella amilsii Strain TR1 and Comparative Genomics of Desulfurellaceae Family.</title>
        <authorList>
            <person name="Florentino A.P."/>
            <person name="Stams A.J."/>
            <person name="Sanchez-Andrea I."/>
        </authorList>
    </citation>
    <scope>NUCLEOTIDE SEQUENCE [LARGE SCALE GENOMIC DNA]</scope>
    <source>
        <strain evidence="3 4">TR1</strain>
    </source>
</reference>
<keyword evidence="4" id="KW-1185">Reference proteome</keyword>
<protein>
    <recommendedName>
        <fullName evidence="2">DUF1468 domain-containing protein</fullName>
    </recommendedName>
</protein>
<proteinExistence type="predicted"/>
<evidence type="ECO:0000313" key="4">
    <source>
        <dbReference type="Proteomes" id="UP000194141"/>
    </source>
</evidence>
<accession>A0A1X4XUT6</accession>
<organism evidence="3 4">
    <name type="scientific">Desulfurella amilsii</name>
    <dbReference type="NCBI Taxonomy" id="1562698"/>
    <lineage>
        <taxon>Bacteria</taxon>
        <taxon>Pseudomonadati</taxon>
        <taxon>Campylobacterota</taxon>
        <taxon>Desulfurellia</taxon>
        <taxon>Desulfurellales</taxon>
        <taxon>Desulfurellaceae</taxon>
        <taxon>Desulfurella</taxon>
    </lineage>
</organism>
<evidence type="ECO:0000259" key="2">
    <source>
        <dbReference type="Pfam" id="PF07331"/>
    </source>
</evidence>
<feature type="transmembrane region" description="Helical" evidence="1">
    <location>
        <begin position="122"/>
        <end position="141"/>
    </location>
</feature>
<dbReference type="EMBL" id="MDSU01000018">
    <property type="protein sequence ID" value="OSS41306.1"/>
    <property type="molecule type" value="Genomic_DNA"/>
</dbReference>
<sequence>MIRDVAFAILLIFVSVIGYVKVENLSFTSSFFPEMVCVVLATLVFIDIMLRIVKRVIKKQSIKKKKLFIDLFADKAGVAIILILLYIVILKDLGFIASSVLFIGLLSLYIKKASKIFDVLKIFIFSFLVTLFFYFIFYHLFNIQLPRGIIS</sequence>
<dbReference type="InterPro" id="IPR009936">
    <property type="entry name" value="DUF1468"/>
</dbReference>
<dbReference type="RefSeq" id="WP_409212522.1">
    <property type="nucleotide sequence ID" value="NZ_MJBP01000001.1"/>
</dbReference>
<feature type="transmembrane region" description="Helical" evidence="1">
    <location>
        <begin position="28"/>
        <end position="46"/>
    </location>
</feature>
<keyword evidence="1" id="KW-0812">Transmembrane</keyword>
<dbReference type="Proteomes" id="UP000194141">
    <property type="component" value="Unassembled WGS sequence"/>
</dbReference>
<dbReference type="STRING" id="1562698.DESAMIL20_859"/>
<feature type="transmembrane region" description="Helical" evidence="1">
    <location>
        <begin position="93"/>
        <end position="110"/>
    </location>
</feature>